<dbReference type="AlphaFoldDB" id="A0A811V501"/>
<keyword evidence="3" id="KW-1185">Reference proteome</keyword>
<comment type="caution">
    <text evidence="2">The sequence shown here is derived from an EMBL/GenBank/DDBJ whole genome shotgun (WGS) entry which is preliminary data.</text>
</comment>
<accession>A0A811V501</accession>
<keyword evidence="1" id="KW-1133">Transmembrane helix</keyword>
<feature type="transmembrane region" description="Helical" evidence="1">
    <location>
        <begin position="52"/>
        <end position="73"/>
    </location>
</feature>
<keyword evidence="1" id="KW-0472">Membrane</keyword>
<gene>
    <name evidence="2" type="ORF">CCAP1982_LOCUS14405</name>
</gene>
<organism evidence="2 3">
    <name type="scientific">Ceratitis capitata</name>
    <name type="common">Mediterranean fruit fly</name>
    <name type="synonym">Tephritis capitata</name>
    <dbReference type="NCBI Taxonomy" id="7213"/>
    <lineage>
        <taxon>Eukaryota</taxon>
        <taxon>Metazoa</taxon>
        <taxon>Ecdysozoa</taxon>
        <taxon>Arthropoda</taxon>
        <taxon>Hexapoda</taxon>
        <taxon>Insecta</taxon>
        <taxon>Pterygota</taxon>
        <taxon>Neoptera</taxon>
        <taxon>Endopterygota</taxon>
        <taxon>Diptera</taxon>
        <taxon>Brachycera</taxon>
        <taxon>Muscomorpha</taxon>
        <taxon>Tephritoidea</taxon>
        <taxon>Tephritidae</taxon>
        <taxon>Ceratitis</taxon>
        <taxon>Ceratitis</taxon>
    </lineage>
</organism>
<evidence type="ECO:0000313" key="3">
    <source>
        <dbReference type="Proteomes" id="UP000606786"/>
    </source>
</evidence>
<protein>
    <submittedName>
        <fullName evidence="2">(Mediterranean fruit fly) hypothetical protein</fullName>
    </submittedName>
</protein>
<evidence type="ECO:0000256" key="1">
    <source>
        <dbReference type="SAM" id="Phobius"/>
    </source>
</evidence>
<proteinExistence type="predicted"/>
<sequence length="118" mass="13968">MNEQMKDFQNSKWSKAQEPNWRCNAWRQKVIETQSRDRRERRNELVYGERDVWTQICFWPLAVGGLAIVSPITNTSWAGMRIRTFHKRNNTIGALRLSCGFELSWRWGSSVVGFSTKW</sequence>
<keyword evidence="1" id="KW-0812">Transmembrane</keyword>
<dbReference type="Proteomes" id="UP000606786">
    <property type="component" value="Unassembled WGS sequence"/>
</dbReference>
<evidence type="ECO:0000313" key="2">
    <source>
        <dbReference type="EMBL" id="CAD7006070.1"/>
    </source>
</evidence>
<reference evidence="2" key="1">
    <citation type="submission" date="2020-11" db="EMBL/GenBank/DDBJ databases">
        <authorList>
            <person name="Whitehead M."/>
        </authorList>
    </citation>
    <scope>NUCLEOTIDE SEQUENCE</scope>
    <source>
        <strain evidence="2">EGII</strain>
    </source>
</reference>
<dbReference type="EMBL" id="CAJHJT010000034">
    <property type="protein sequence ID" value="CAD7006070.1"/>
    <property type="molecule type" value="Genomic_DNA"/>
</dbReference>
<name>A0A811V501_CERCA</name>